<evidence type="ECO:0000313" key="2">
    <source>
        <dbReference type="EMBL" id="GAA4483239.1"/>
    </source>
</evidence>
<organism evidence="2 3">
    <name type="scientific">Rhodococcus olei</name>
    <dbReference type="NCBI Taxonomy" id="2161675"/>
    <lineage>
        <taxon>Bacteria</taxon>
        <taxon>Bacillati</taxon>
        <taxon>Actinomycetota</taxon>
        <taxon>Actinomycetes</taxon>
        <taxon>Mycobacteriales</taxon>
        <taxon>Nocardiaceae</taxon>
        <taxon>Rhodococcus</taxon>
    </lineage>
</organism>
<evidence type="ECO:0000256" key="1">
    <source>
        <dbReference type="SAM" id="MobiDB-lite"/>
    </source>
</evidence>
<evidence type="ECO:0000313" key="3">
    <source>
        <dbReference type="Proteomes" id="UP001501183"/>
    </source>
</evidence>
<proteinExistence type="predicted"/>
<accession>A0ABP8PA78</accession>
<name>A0ABP8PA78_9NOCA</name>
<sequence length="59" mass="5689">MNASGQKNSNDTTAQPALLGGRGSFPAADPGVVAGVVTELDSGGEGLSSGRDMVGLLTG</sequence>
<dbReference type="EMBL" id="BAABFB010000051">
    <property type="protein sequence ID" value="GAA4483239.1"/>
    <property type="molecule type" value="Genomic_DNA"/>
</dbReference>
<feature type="compositionally biased region" description="Polar residues" evidence="1">
    <location>
        <begin position="1"/>
        <end position="15"/>
    </location>
</feature>
<reference evidence="3" key="1">
    <citation type="journal article" date="2019" name="Int. J. Syst. Evol. Microbiol.">
        <title>The Global Catalogue of Microorganisms (GCM) 10K type strain sequencing project: providing services to taxonomists for standard genome sequencing and annotation.</title>
        <authorList>
            <consortium name="The Broad Institute Genomics Platform"/>
            <consortium name="The Broad Institute Genome Sequencing Center for Infectious Disease"/>
            <person name="Wu L."/>
            <person name="Ma J."/>
        </authorList>
    </citation>
    <scope>NUCLEOTIDE SEQUENCE [LARGE SCALE GENOMIC DNA]</scope>
    <source>
        <strain evidence="3">JCM 32206</strain>
    </source>
</reference>
<comment type="caution">
    <text evidence="2">The sequence shown here is derived from an EMBL/GenBank/DDBJ whole genome shotgun (WGS) entry which is preliminary data.</text>
</comment>
<protein>
    <submittedName>
        <fullName evidence="2">Uncharacterized protein</fullName>
    </submittedName>
</protein>
<dbReference type="Proteomes" id="UP001501183">
    <property type="component" value="Unassembled WGS sequence"/>
</dbReference>
<gene>
    <name evidence="2" type="ORF">GCM10023094_34580</name>
</gene>
<feature type="region of interest" description="Disordered" evidence="1">
    <location>
        <begin position="1"/>
        <end position="24"/>
    </location>
</feature>
<keyword evidence="3" id="KW-1185">Reference proteome</keyword>